<sequence>MAAAGEQVVHTYGNWRKPKSPGLAGLGLIGTALMLLSLIGLILTMFLGGLLEAVLFALGASVVLMMLALRDKHGRSGMQRISNRVGFAIARRRGSNVYRSGPVGATPWGTFQLPGLAAPSRLSEWEDSYRRPFALVHVPSTNHYTVVLACEPDGASLVDQETIDRLVAHWGMWLASLGHEPGIAAVSVTVETAPDTGARLAREIDLNIDESASAVAQAMLREVQETYPKGSAHCRAWIAVTFSGAVNGQRRKPEDMGRELASRLPGLTAGLSAAGAGAARPVSAQGLCEVIRTAYDPAAALLIDQAHAMGQTPDLRWSDVGPTAHEANWGSYRHDGAFSVTWSMTQAPRGDIYDSAFQRLLSPHPDIARKRVTLLYRPLDAATAAPIVESDKRNAEFHMSARPSARAAVDARAAAATARDEARGAGLVNFGAVVTATVLDAEKLPLARAAVDNLAPTARILVRPVYGSQDAAFAAGLPLGIVLPAHLRVPAELRENL</sequence>
<evidence type="ECO:0000313" key="2">
    <source>
        <dbReference type="EMBL" id="QAY64972.1"/>
    </source>
</evidence>
<proteinExistence type="predicted"/>
<organism evidence="2 3">
    <name type="scientific">Xylanimonas allomyrinae</name>
    <dbReference type="NCBI Taxonomy" id="2509459"/>
    <lineage>
        <taxon>Bacteria</taxon>
        <taxon>Bacillati</taxon>
        <taxon>Actinomycetota</taxon>
        <taxon>Actinomycetes</taxon>
        <taxon>Micrococcales</taxon>
        <taxon>Promicromonosporaceae</taxon>
        <taxon>Xylanimonas</taxon>
    </lineage>
</organism>
<keyword evidence="1" id="KW-0472">Membrane</keyword>
<dbReference type="EMBL" id="CP035496">
    <property type="protein sequence ID" value="QAY64972.1"/>
    <property type="molecule type" value="Genomic_DNA"/>
</dbReference>
<geneLocation type="plasmid" evidence="2">
    <name>unnamed1</name>
</geneLocation>
<dbReference type="KEGG" id="xyl:ET495_17260"/>
<protein>
    <recommendedName>
        <fullName evidence="4">PrgI family protein</fullName>
    </recommendedName>
</protein>
<evidence type="ECO:0000313" key="3">
    <source>
        <dbReference type="Proteomes" id="UP000291758"/>
    </source>
</evidence>
<reference evidence="2 3" key="1">
    <citation type="submission" date="2019-01" db="EMBL/GenBank/DDBJ databases">
        <title>Genome sequencing of strain 2JSPR-7.</title>
        <authorList>
            <person name="Heo J."/>
            <person name="Kim S.-J."/>
            <person name="Kim J.-S."/>
            <person name="Hong S.-B."/>
            <person name="Kwon S.-W."/>
        </authorList>
    </citation>
    <scope>NUCLEOTIDE SEQUENCE [LARGE SCALE GENOMIC DNA]</scope>
    <source>
        <strain evidence="2 3">2JSPR-7</strain>
        <plasmid evidence="2 3">unnamed1</plasmid>
    </source>
</reference>
<dbReference type="GeneID" id="39493964"/>
<feature type="transmembrane region" description="Helical" evidence="1">
    <location>
        <begin position="53"/>
        <end position="70"/>
    </location>
</feature>
<evidence type="ECO:0008006" key="4">
    <source>
        <dbReference type="Google" id="ProtNLM"/>
    </source>
</evidence>
<keyword evidence="2" id="KW-0614">Plasmid</keyword>
<dbReference type="AlphaFoldDB" id="A0A4P6EQ75"/>
<keyword evidence="1" id="KW-0812">Transmembrane</keyword>
<keyword evidence="3" id="KW-1185">Reference proteome</keyword>
<keyword evidence="1" id="KW-1133">Transmembrane helix</keyword>
<dbReference type="InterPro" id="IPR049978">
    <property type="entry name" value="SCO6880-like"/>
</dbReference>
<dbReference type="Proteomes" id="UP000291758">
    <property type="component" value="Plasmid unnamed1"/>
</dbReference>
<evidence type="ECO:0000256" key="1">
    <source>
        <dbReference type="SAM" id="Phobius"/>
    </source>
</evidence>
<accession>A0A4P6EQ75</accession>
<feature type="transmembrane region" description="Helical" evidence="1">
    <location>
        <begin position="23"/>
        <end position="47"/>
    </location>
</feature>
<gene>
    <name evidence="2" type="ORF">ET495_17260</name>
</gene>
<dbReference type="RefSeq" id="WP_129206108.1">
    <property type="nucleotide sequence ID" value="NZ_CP035496.1"/>
</dbReference>
<name>A0A4P6EQ75_9MICO</name>
<dbReference type="OrthoDB" id="4505949at2"/>
<dbReference type="NCBIfam" id="NF042935">
    <property type="entry name" value="SCO6880_fam"/>
    <property type="match status" value="1"/>
</dbReference>